<proteinExistence type="predicted"/>
<dbReference type="Proteomes" id="UP000324222">
    <property type="component" value="Unassembled WGS sequence"/>
</dbReference>
<accession>A0A5B7HJG3</accession>
<evidence type="ECO:0000313" key="2">
    <source>
        <dbReference type="Proteomes" id="UP000324222"/>
    </source>
</evidence>
<evidence type="ECO:0000313" key="1">
    <source>
        <dbReference type="EMBL" id="MPC69685.1"/>
    </source>
</evidence>
<organism evidence="1 2">
    <name type="scientific">Portunus trituberculatus</name>
    <name type="common">Swimming crab</name>
    <name type="synonym">Neptunus trituberculatus</name>
    <dbReference type="NCBI Taxonomy" id="210409"/>
    <lineage>
        <taxon>Eukaryota</taxon>
        <taxon>Metazoa</taxon>
        <taxon>Ecdysozoa</taxon>
        <taxon>Arthropoda</taxon>
        <taxon>Crustacea</taxon>
        <taxon>Multicrustacea</taxon>
        <taxon>Malacostraca</taxon>
        <taxon>Eumalacostraca</taxon>
        <taxon>Eucarida</taxon>
        <taxon>Decapoda</taxon>
        <taxon>Pleocyemata</taxon>
        <taxon>Brachyura</taxon>
        <taxon>Eubrachyura</taxon>
        <taxon>Portunoidea</taxon>
        <taxon>Portunidae</taxon>
        <taxon>Portuninae</taxon>
        <taxon>Portunus</taxon>
    </lineage>
</organism>
<sequence length="103" mass="10673">MADDPGSPPLHWPYEVLAWGPSEASVEAAGPASFGAVWRHTGAPRARGDVIAGAKRAEAVNRFTSTGCSSLVGWGGRSGVMAVGDPIGSVAGNEDGAWKRRWL</sequence>
<keyword evidence="2" id="KW-1185">Reference proteome</keyword>
<dbReference type="AlphaFoldDB" id="A0A5B7HJG3"/>
<dbReference type="EMBL" id="VSRR010029830">
    <property type="protein sequence ID" value="MPC69685.1"/>
    <property type="molecule type" value="Genomic_DNA"/>
</dbReference>
<reference evidence="1 2" key="1">
    <citation type="submission" date="2019-05" db="EMBL/GenBank/DDBJ databases">
        <title>Another draft genome of Portunus trituberculatus and its Hox gene families provides insights of decapod evolution.</title>
        <authorList>
            <person name="Jeong J.-H."/>
            <person name="Song I."/>
            <person name="Kim S."/>
            <person name="Choi T."/>
            <person name="Kim D."/>
            <person name="Ryu S."/>
            <person name="Kim W."/>
        </authorList>
    </citation>
    <scope>NUCLEOTIDE SEQUENCE [LARGE SCALE GENOMIC DNA]</scope>
    <source>
        <tissue evidence="1">Muscle</tissue>
    </source>
</reference>
<gene>
    <name evidence="1" type="ORF">E2C01_063915</name>
</gene>
<name>A0A5B7HJG3_PORTR</name>
<comment type="caution">
    <text evidence="1">The sequence shown here is derived from an EMBL/GenBank/DDBJ whole genome shotgun (WGS) entry which is preliminary data.</text>
</comment>
<protein>
    <submittedName>
        <fullName evidence="1">Uncharacterized protein</fullName>
    </submittedName>
</protein>